<evidence type="ECO:0000256" key="2">
    <source>
        <dbReference type="ARBA" id="ARBA00022448"/>
    </source>
</evidence>
<keyword evidence="2 10" id="KW-0813">Transport</keyword>
<evidence type="ECO:0000313" key="12">
    <source>
        <dbReference type="Proteomes" id="UP000620104"/>
    </source>
</evidence>
<sequence>MATVSTATATSPDGVATATAAYSGPPRGTEPDAGVKRKVAGWRHFVAGGVGGMTGAIVTSPFDVVKTRLQSDLFKEASQPAIKSLHSSYFKNAQSHTSQETAALLAQARKQASRARPTGAGGLLWNFVETAQMIRNIYVHEGPRALFKGLGPTLIGVVPARAINFSTYAQSKQFLASALPISITHSTATSVGAAETSPIVHLVAAALAGIVTATATNPIWVVKTRLQLEAKHRERVLANEKTTSAAVRSVAPTVAAGKPVSKVLPAFIMTKDILAREGIKGLYKGLSASYLGVTEGVIQWTLYERLKKISTQTYPGEPTKSRLAEWLGIVGSSGGAKMVASLITYPHEVLRTRLRQPTEPGARPKYTGLLQTLKLVIKEEGAASLYGGLSAHLMRVVPNAACMFTIYEIAVRL</sequence>
<evidence type="ECO:0000256" key="8">
    <source>
        <dbReference type="ARBA" id="ARBA00023136"/>
    </source>
</evidence>
<dbReference type="InterPro" id="IPR023395">
    <property type="entry name" value="MCP_dom_sf"/>
</dbReference>
<keyword evidence="8 9" id="KW-0472">Membrane</keyword>
<dbReference type="EMBL" id="BLZA01000005">
    <property type="protein sequence ID" value="GHJ83906.1"/>
    <property type="molecule type" value="Genomic_DNA"/>
</dbReference>
<keyword evidence="3 9" id="KW-0812">Transmembrane</keyword>
<feature type="repeat" description="Solcar" evidence="9">
    <location>
        <begin position="324"/>
        <end position="413"/>
    </location>
</feature>
<comment type="caution">
    <text evidence="11">The sequence shown here is derived from an EMBL/GenBank/DDBJ whole genome shotgun (WGS) entry which is preliminary data.</text>
</comment>
<accession>A0A8H3YDL4</accession>
<evidence type="ECO:0000313" key="11">
    <source>
        <dbReference type="EMBL" id="GHJ83906.1"/>
    </source>
</evidence>
<evidence type="ECO:0000256" key="6">
    <source>
        <dbReference type="ARBA" id="ARBA00022989"/>
    </source>
</evidence>
<keyword evidence="7" id="KW-0496">Mitochondrion</keyword>
<proteinExistence type="inferred from homology"/>
<dbReference type="SUPFAM" id="SSF103506">
    <property type="entry name" value="Mitochondrial carrier"/>
    <property type="match status" value="1"/>
</dbReference>
<dbReference type="PROSITE" id="PS50920">
    <property type="entry name" value="SOLCAR"/>
    <property type="match status" value="3"/>
</dbReference>
<dbReference type="AlphaFoldDB" id="A0A8H3YDL4"/>
<dbReference type="InterPro" id="IPR018108">
    <property type="entry name" value="MCP_transmembrane"/>
</dbReference>
<evidence type="ECO:0000256" key="3">
    <source>
        <dbReference type="ARBA" id="ARBA00022692"/>
    </source>
</evidence>
<evidence type="ECO:0000256" key="10">
    <source>
        <dbReference type="RuleBase" id="RU000488"/>
    </source>
</evidence>
<name>A0A8H3YDL4_9TREE</name>
<dbReference type="Pfam" id="PF00153">
    <property type="entry name" value="Mito_carr"/>
    <property type="match status" value="4"/>
</dbReference>
<evidence type="ECO:0000256" key="4">
    <source>
        <dbReference type="ARBA" id="ARBA00022737"/>
    </source>
</evidence>
<dbReference type="OrthoDB" id="269120at2759"/>
<keyword evidence="6" id="KW-1133">Transmembrane helix</keyword>
<dbReference type="Gene3D" id="1.50.40.10">
    <property type="entry name" value="Mitochondrial carrier domain"/>
    <property type="match status" value="2"/>
</dbReference>
<evidence type="ECO:0000256" key="9">
    <source>
        <dbReference type="PROSITE-ProRule" id="PRU00282"/>
    </source>
</evidence>
<evidence type="ECO:0008006" key="13">
    <source>
        <dbReference type="Google" id="ProtNLM"/>
    </source>
</evidence>
<feature type="repeat" description="Solcar" evidence="9">
    <location>
        <begin position="196"/>
        <end position="309"/>
    </location>
</feature>
<reference evidence="11" key="1">
    <citation type="submission" date="2020-07" db="EMBL/GenBank/DDBJ databases">
        <title>Draft Genome Sequence of a Deep-Sea Yeast, Naganishia (Cryptococcus) liquefaciens strain N6.</title>
        <authorList>
            <person name="Han Y.W."/>
            <person name="Kajitani R."/>
            <person name="Morimoto H."/>
            <person name="Parhat M."/>
            <person name="Tsubouchi H."/>
            <person name="Bakenova O."/>
            <person name="Ogata M."/>
            <person name="Argunhan B."/>
            <person name="Aoki R."/>
            <person name="Kajiwara S."/>
            <person name="Itoh T."/>
            <person name="Iwasaki H."/>
        </authorList>
    </citation>
    <scope>NUCLEOTIDE SEQUENCE</scope>
    <source>
        <strain evidence="11">N6</strain>
    </source>
</reference>
<gene>
    <name evidence="11" type="ORF">NliqN6_0308</name>
</gene>
<dbReference type="Proteomes" id="UP000620104">
    <property type="component" value="Unassembled WGS sequence"/>
</dbReference>
<evidence type="ECO:0000256" key="5">
    <source>
        <dbReference type="ARBA" id="ARBA00022792"/>
    </source>
</evidence>
<protein>
    <recommendedName>
        <fullName evidence="13">Mitochondrial carrier</fullName>
    </recommendedName>
</protein>
<dbReference type="GO" id="GO:1990519">
    <property type="term" value="P:pyrimidine nucleotide import into mitochondrion"/>
    <property type="evidence" value="ECO:0007669"/>
    <property type="project" value="TreeGrafter"/>
</dbReference>
<dbReference type="GO" id="GO:0015218">
    <property type="term" value="F:pyrimidine nucleotide transmembrane transporter activity"/>
    <property type="evidence" value="ECO:0007669"/>
    <property type="project" value="InterPro"/>
</dbReference>
<keyword evidence="4" id="KW-0677">Repeat</keyword>
<dbReference type="PANTHER" id="PTHR45829:SF4">
    <property type="entry name" value="MITOCHONDRIAL CARRIER PROTEIN RIM2"/>
    <property type="match status" value="1"/>
</dbReference>
<dbReference type="PANTHER" id="PTHR45829">
    <property type="entry name" value="MITOCHONDRIAL CARRIER PROTEIN RIM2"/>
    <property type="match status" value="1"/>
</dbReference>
<keyword evidence="5" id="KW-0999">Mitochondrion inner membrane</keyword>
<dbReference type="GO" id="GO:0005743">
    <property type="term" value="C:mitochondrial inner membrane"/>
    <property type="evidence" value="ECO:0007669"/>
    <property type="project" value="UniProtKB-SubCell"/>
</dbReference>
<comment type="similarity">
    <text evidence="10">Belongs to the mitochondrial carrier (TC 2.A.29) family.</text>
</comment>
<dbReference type="InterPro" id="IPR049562">
    <property type="entry name" value="SLC25A33/36-like"/>
</dbReference>
<organism evidence="11 12">
    <name type="scientific">Naganishia liquefaciens</name>
    <dbReference type="NCBI Taxonomy" id="104408"/>
    <lineage>
        <taxon>Eukaryota</taxon>
        <taxon>Fungi</taxon>
        <taxon>Dikarya</taxon>
        <taxon>Basidiomycota</taxon>
        <taxon>Agaricomycotina</taxon>
        <taxon>Tremellomycetes</taxon>
        <taxon>Filobasidiales</taxon>
        <taxon>Filobasidiaceae</taxon>
        <taxon>Naganishia</taxon>
    </lineage>
</organism>
<comment type="subcellular location">
    <subcellularLocation>
        <location evidence="1">Mitochondrion inner membrane</location>
        <topology evidence="1">Multi-pass membrane protein</topology>
    </subcellularLocation>
</comment>
<keyword evidence="12" id="KW-1185">Reference proteome</keyword>
<feature type="repeat" description="Solcar" evidence="9">
    <location>
        <begin position="39"/>
        <end position="174"/>
    </location>
</feature>
<evidence type="ECO:0000256" key="7">
    <source>
        <dbReference type="ARBA" id="ARBA00023128"/>
    </source>
</evidence>
<evidence type="ECO:0000256" key="1">
    <source>
        <dbReference type="ARBA" id="ARBA00004448"/>
    </source>
</evidence>